<feature type="transmembrane region" description="Helical" evidence="1">
    <location>
        <begin position="12"/>
        <end position="32"/>
    </location>
</feature>
<evidence type="ECO:0000313" key="2">
    <source>
        <dbReference type="EMBL" id="MDQ0315149.1"/>
    </source>
</evidence>
<keyword evidence="1" id="KW-1133">Transmembrane helix</keyword>
<dbReference type="AlphaFoldDB" id="A0AAE4ATN6"/>
<keyword evidence="3" id="KW-1185">Reference proteome</keyword>
<proteinExistence type="predicted"/>
<keyword evidence="1" id="KW-0472">Membrane</keyword>
<reference evidence="2" key="1">
    <citation type="submission" date="2023-07" db="EMBL/GenBank/DDBJ databases">
        <title>Genomic Encyclopedia of Type Strains, Phase IV (KMG-IV): sequencing the most valuable type-strain genomes for metagenomic binning, comparative biology and taxonomic classification.</title>
        <authorList>
            <person name="Goeker M."/>
        </authorList>
    </citation>
    <scope>NUCLEOTIDE SEQUENCE</scope>
    <source>
        <strain evidence="2">DSM 21202</strain>
    </source>
</reference>
<evidence type="ECO:0008006" key="4">
    <source>
        <dbReference type="Google" id="ProtNLM"/>
    </source>
</evidence>
<feature type="transmembrane region" description="Helical" evidence="1">
    <location>
        <begin position="82"/>
        <end position="100"/>
    </location>
</feature>
<dbReference type="RefSeq" id="WP_306884988.1">
    <property type="nucleotide sequence ID" value="NZ_JAUSUL010000002.1"/>
</dbReference>
<gene>
    <name evidence="2" type="ORF">J2S73_001606</name>
</gene>
<evidence type="ECO:0000256" key="1">
    <source>
        <dbReference type="SAM" id="Phobius"/>
    </source>
</evidence>
<dbReference type="EMBL" id="JAUSUL010000002">
    <property type="protein sequence ID" value="MDQ0315149.1"/>
    <property type="molecule type" value="Genomic_DNA"/>
</dbReference>
<accession>A0AAE4ATN6</accession>
<feature type="transmembrane region" description="Helical" evidence="1">
    <location>
        <begin position="106"/>
        <end position="128"/>
    </location>
</feature>
<organism evidence="2 3">
    <name type="scientific">Amorphus orientalis</name>
    <dbReference type="NCBI Taxonomy" id="649198"/>
    <lineage>
        <taxon>Bacteria</taxon>
        <taxon>Pseudomonadati</taxon>
        <taxon>Pseudomonadota</taxon>
        <taxon>Alphaproteobacteria</taxon>
        <taxon>Hyphomicrobiales</taxon>
        <taxon>Amorphaceae</taxon>
        <taxon>Amorphus</taxon>
    </lineage>
</organism>
<name>A0AAE4ATN6_9HYPH</name>
<keyword evidence="1" id="KW-0812">Transmembrane</keyword>
<protein>
    <recommendedName>
        <fullName evidence="4">Transmembrane protein</fullName>
    </recommendedName>
</protein>
<evidence type="ECO:0000313" key="3">
    <source>
        <dbReference type="Proteomes" id="UP001229244"/>
    </source>
</evidence>
<comment type="caution">
    <text evidence="2">The sequence shown here is derived from an EMBL/GenBank/DDBJ whole genome shotgun (WGS) entry which is preliminary data.</text>
</comment>
<dbReference type="Proteomes" id="UP001229244">
    <property type="component" value="Unassembled WGS sequence"/>
</dbReference>
<sequence>MISAVPLTIVPLILYNVIAFVFAGGSATSPIWGSELFSLTLVSGHPWTPDLADLIEVVAVCLLGAEIIKATRVHKRSVLDHLVSTVVMVVYVVEFLAVGAAATSTFFLLTVLAIVDVMAGFTISLGAARRDVSVESSDG</sequence>